<dbReference type="InterPro" id="IPR029063">
    <property type="entry name" value="SAM-dependent_MTases_sf"/>
</dbReference>
<feature type="binding site" evidence="5">
    <location>
        <position position="241"/>
    </location>
    <ligand>
        <name>S-adenosyl-L-methionine</name>
        <dbReference type="ChEBI" id="CHEBI:59789"/>
    </ligand>
</feature>
<evidence type="ECO:0000256" key="5">
    <source>
        <dbReference type="HAMAP-Rule" id="MF_02237"/>
    </source>
</evidence>
<comment type="similarity">
    <text evidence="5">Belongs to the class I-like SAM-binding methyltransferase superfamily. RsmB/NOP family.</text>
</comment>
<dbReference type="Pfam" id="PF01189">
    <property type="entry name" value="Methyltr_RsmB-F"/>
    <property type="match status" value="1"/>
</dbReference>
<evidence type="ECO:0000256" key="4">
    <source>
        <dbReference type="ARBA" id="ARBA00022884"/>
    </source>
</evidence>
<proteinExistence type="inferred from homology"/>
<dbReference type="InterPro" id="IPR049560">
    <property type="entry name" value="MeTrfase_RsmB-F_NOP2_cat"/>
</dbReference>
<dbReference type="InterPro" id="IPR023267">
    <property type="entry name" value="RCMT"/>
</dbReference>
<dbReference type="InterPro" id="IPR002478">
    <property type="entry name" value="PUA"/>
</dbReference>
<feature type="binding site" evidence="5">
    <location>
        <position position="203"/>
    </location>
    <ligand>
        <name>S-adenosyl-L-methionine</name>
        <dbReference type="ChEBI" id="CHEBI:59789"/>
    </ligand>
</feature>
<dbReference type="STRING" id="1160895.CM19_05815"/>
<dbReference type="EMBL" id="JFZT01000039">
    <property type="protein sequence ID" value="EZQ06883.1"/>
    <property type="molecule type" value="Genomic_DNA"/>
</dbReference>
<evidence type="ECO:0000313" key="7">
    <source>
        <dbReference type="EMBL" id="EZQ06883.1"/>
    </source>
</evidence>
<comment type="catalytic activity">
    <reaction evidence="5">
        <text>cytidine(72) in tRNA + S-adenosyl-L-methionine = 5-methylcytidine(72) in tRNA + S-adenosyl-L-homocysteine + H(+)</text>
        <dbReference type="Rhea" id="RHEA:61988"/>
        <dbReference type="Rhea" id="RHEA-COMP:15996"/>
        <dbReference type="Rhea" id="RHEA-COMP:15997"/>
        <dbReference type="ChEBI" id="CHEBI:15378"/>
        <dbReference type="ChEBI" id="CHEBI:57856"/>
        <dbReference type="ChEBI" id="CHEBI:59789"/>
        <dbReference type="ChEBI" id="CHEBI:74483"/>
        <dbReference type="ChEBI" id="CHEBI:82748"/>
    </reaction>
</comment>
<dbReference type="GO" id="GO:0001510">
    <property type="term" value="P:RNA methylation"/>
    <property type="evidence" value="ECO:0007669"/>
    <property type="project" value="InterPro"/>
</dbReference>
<accession>A0A031LMN2</accession>
<dbReference type="OrthoDB" id="14725at2157"/>
<evidence type="ECO:0000256" key="1">
    <source>
        <dbReference type="ARBA" id="ARBA00022603"/>
    </source>
</evidence>
<dbReference type="InterPro" id="IPR043699">
    <property type="entry name" value="NSUN6"/>
</dbReference>
<protein>
    <recommendedName>
        <fullName evidence="5">tRNA (cytosine(72)-C(5))-methyltransferase</fullName>
        <shortName evidence="5">tRNA:m(5)C72 MTase</shortName>
        <ecNumber evidence="5">2.1.1.-</ecNumber>
    </recommendedName>
</protein>
<dbReference type="HAMAP" id="MF_02237">
    <property type="entry name" value="NSUN6"/>
    <property type="match status" value="1"/>
</dbReference>
<dbReference type="PANTHER" id="PTHR22807:SF34">
    <property type="entry name" value="TRNA (CYTOSINE(72)-C(5))-METHYLTRANSFERASE NSUN6"/>
    <property type="match status" value="1"/>
</dbReference>
<dbReference type="GO" id="GO:0000049">
    <property type="term" value="F:tRNA binding"/>
    <property type="evidence" value="ECO:0007669"/>
    <property type="project" value="UniProtKB-UniRule"/>
</dbReference>
<dbReference type="CDD" id="cd07953">
    <property type="entry name" value="PUA"/>
    <property type="match status" value="1"/>
</dbReference>
<keyword evidence="8" id="KW-1185">Reference proteome</keyword>
<dbReference type="Pfam" id="PF01472">
    <property type="entry name" value="PUA"/>
    <property type="match status" value="1"/>
</dbReference>
<comment type="caution">
    <text evidence="7">The sequence shown here is derived from an EMBL/GenBank/DDBJ whole genome shotgun (WGS) entry which is preliminary data.</text>
</comment>
<dbReference type="Proteomes" id="UP000024332">
    <property type="component" value="Unassembled WGS sequence"/>
</dbReference>
<comment type="function">
    <text evidence="5">S-adenosyl-L-methionine-dependent methyltransferase that specifically methylates the C5 position of cytosine 72 in several tRNAs.</text>
</comment>
<dbReference type="PROSITE" id="PS51686">
    <property type="entry name" value="SAM_MT_RSMB_NOP"/>
    <property type="match status" value="1"/>
</dbReference>
<dbReference type="GO" id="GO:0006400">
    <property type="term" value="P:tRNA modification"/>
    <property type="evidence" value="ECO:0007669"/>
    <property type="project" value="UniProtKB-UniRule"/>
</dbReference>
<dbReference type="PRINTS" id="PR02008">
    <property type="entry name" value="RCMTFAMILY"/>
</dbReference>
<keyword evidence="3 5" id="KW-0949">S-adenosyl-L-methionine</keyword>
<feature type="binding site" evidence="5">
    <location>
        <position position="268"/>
    </location>
    <ligand>
        <name>S-adenosyl-L-methionine</name>
        <dbReference type="ChEBI" id="CHEBI:59789"/>
    </ligand>
</feature>
<reference evidence="7 8" key="1">
    <citation type="submission" date="2014-03" db="EMBL/GenBank/DDBJ databases">
        <title>Draft genome sequence of the novel thermoacidophilic archaea Acidianus copahuensis ALE1 strain, isolated from Copahue volcanic area in Neuquen Argentina.</title>
        <authorList>
            <person name="Urbieta M.S."/>
            <person name="Rascovan N."/>
            <person name="Castro C."/>
            <person name="Revale S."/>
            <person name="Giaveno M.A."/>
            <person name="Vazquez M.P."/>
            <person name="Donati E.R."/>
        </authorList>
    </citation>
    <scope>NUCLEOTIDE SEQUENCE [LARGE SCALE GENOMIC DNA]</scope>
    <source>
        <strain evidence="7 8">ALE1</strain>
    </source>
</reference>
<gene>
    <name evidence="7" type="ORF">CM19_05815</name>
</gene>
<dbReference type="GO" id="GO:0016428">
    <property type="term" value="F:tRNA (cytidine-5-)-methyltransferase activity"/>
    <property type="evidence" value="ECO:0007669"/>
    <property type="project" value="UniProtKB-UniRule"/>
</dbReference>
<organism evidence="7 8">
    <name type="scientific">Candidatus Acidianus copahuensis</name>
    <dbReference type="NCBI Taxonomy" id="1160895"/>
    <lineage>
        <taxon>Archaea</taxon>
        <taxon>Thermoproteota</taxon>
        <taxon>Thermoprotei</taxon>
        <taxon>Sulfolobales</taxon>
        <taxon>Sulfolobaceae</taxon>
        <taxon>Acidianus</taxon>
    </lineage>
</organism>
<dbReference type="InterPro" id="IPR015947">
    <property type="entry name" value="PUA-like_sf"/>
</dbReference>
<comment type="caution">
    <text evidence="5">Lacks conserved residue(s) required for the propagation of feature annotation.</text>
</comment>
<keyword evidence="4 5" id="KW-0694">RNA-binding</keyword>
<evidence type="ECO:0000256" key="2">
    <source>
        <dbReference type="ARBA" id="ARBA00022679"/>
    </source>
</evidence>
<dbReference type="SUPFAM" id="SSF53335">
    <property type="entry name" value="S-adenosyl-L-methionine-dependent methyltransferases"/>
    <property type="match status" value="1"/>
</dbReference>
<evidence type="ECO:0000313" key="8">
    <source>
        <dbReference type="Proteomes" id="UP000024332"/>
    </source>
</evidence>
<feature type="binding site" evidence="5">
    <location>
        <position position="198"/>
    </location>
    <ligand>
        <name>S-adenosyl-L-methionine</name>
        <dbReference type="ChEBI" id="CHEBI:59789"/>
    </ligand>
</feature>
<dbReference type="PANTHER" id="PTHR22807">
    <property type="entry name" value="NOP2 YEAST -RELATED NOL1/NOP2/FMU SUN DOMAIN-CONTAINING"/>
    <property type="match status" value="1"/>
</dbReference>
<dbReference type="AlphaFoldDB" id="A0A031LMN2"/>
<sequence>MHEVYGCYIDSFLESVKKPNSRLYVRVNTLKASVEDVLEEMRDFKKDEDFEEAIYTEVKGPNKLEMRETKVIVDKRTAESVMVGADAYRPGIKRVEGKGKEVSVISDNGVHVGNGILVRDGEGFRVRVLESIYTSSKISESKPFLSGKIYSQGKASMHVARILDPQPNDIIVDMTAAPGGKLSHVYQLQPKARIIGFDHTEKKIQKMRKMLEILGVKAELYAHDSRYASDFNIRADKVLIDPPCSAMGVRPKLYDTKQKTDIMNFHSYQRQFLNSAYSILKDGGEVVYSTCTVTTWENEKVIDDSRFELEYMIRFHPNVHDTTGFFIAKLKKK</sequence>
<feature type="active site" description="Nucleophile" evidence="5">
    <location>
        <position position="291"/>
    </location>
</feature>
<dbReference type="SUPFAM" id="SSF88697">
    <property type="entry name" value="PUA domain-like"/>
    <property type="match status" value="1"/>
</dbReference>
<dbReference type="CDD" id="cd02440">
    <property type="entry name" value="AdoMet_MTases"/>
    <property type="match status" value="1"/>
</dbReference>
<keyword evidence="2 5" id="KW-0808">Transferase</keyword>
<dbReference type="RefSeq" id="WP_048099634.1">
    <property type="nucleotide sequence ID" value="NZ_JFZT01000039.1"/>
</dbReference>
<evidence type="ECO:0000256" key="3">
    <source>
        <dbReference type="ARBA" id="ARBA00022691"/>
    </source>
</evidence>
<dbReference type="Gene3D" id="3.40.50.150">
    <property type="entry name" value="Vaccinia Virus protein VP39"/>
    <property type="match status" value="1"/>
</dbReference>
<name>A0A031LMN2_9CREN</name>
<evidence type="ECO:0000259" key="6">
    <source>
        <dbReference type="PROSITE" id="PS51686"/>
    </source>
</evidence>
<keyword evidence="1 5" id="KW-0489">Methyltransferase</keyword>
<dbReference type="Gene3D" id="3.30.70.1170">
    <property type="entry name" value="Sun protein, domain 3"/>
    <property type="match status" value="1"/>
</dbReference>
<dbReference type="PROSITE" id="PS50890">
    <property type="entry name" value="PUA"/>
    <property type="match status" value="1"/>
</dbReference>
<feature type="binding site" evidence="5">
    <location>
        <position position="224"/>
    </location>
    <ligand>
        <name>S-adenosyl-L-methionine</name>
        <dbReference type="ChEBI" id="CHEBI:59789"/>
    </ligand>
</feature>
<dbReference type="EC" id="2.1.1.-" evidence="5"/>
<dbReference type="InterPro" id="IPR001678">
    <property type="entry name" value="MeTrfase_RsmB-F_NOP2_dom"/>
</dbReference>
<feature type="domain" description="SAM-dependent MTase RsmB/NOP-type" evidence="6">
    <location>
        <begin position="76"/>
        <end position="333"/>
    </location>
</feature>